<dbReference type="RefSeq" id="WP_085614850.1">
    <property type="nucleotide sequence ID" value="NZ_JFKB01000001.1"/>
</dbReference>
<reference evidence="2 3" key="1">
    <citation type="submission" date="2014-03" db="EMBL/GenBank/DDBJ databases">
        <title>The draft genome sequence of Thalassospira alkalitolerans JCM 18968.</title>
        <authorList>
            <person name="Lai Q."/>
            <person name="Shao Z."/>
        </authorList>
    </citation>
    <scope>NUCLEOTIDE SEQUENCE [LARGE SCALE GENOMIC DNA]</scope>
    <source>
        <strain evidence="2 3">JCM 18968</strain>
    </source>
</reference>
<protein>
    <submittedName>
        <fullName evidence="2">Uncharacterized protein</fullName>
    </submittedName>
</protein>
<evidence type="ECO:0000313" key="3">
    <source>
        <dbReference type="Proteomes" id="UP000193396"/>
    </source>
</evidence>
<sequence length="94" mass="9907">MAHRTKHSISETDRAAAGWVIRSHAGNGANDAPESHNLPDTSDTDGTERDAWLAADQTHQAAYDLASDVWDDLAKIDIASLGNPGSPAAANDQT</sequence>
<keyword evidence="3" id="KW-1185">Reference proteome</keyword>
<evidence type="ECO:0000256" key="1">
    <source>
        <dbReference type="SAM" id="MobiDB-lite"/>
    </source>
</evidence>
<gene>
    <name evidence="2" type="ORF">TALK_00660</name>
</gene>
<feature type="region of interest" description="Disordered" evidence="1">
    <location>
        <begin position="1"/>
        <end position="52"/>
    </location>
</feature>
<organism evidence="2 3">
    <name type="scientific">Thalassospira alkalitolerans</name>
    <dbReference type="NCBI Taxonomy" id="1293890"/>
    <lineage>
        <taxon>Bacteria</taxon>
        <taxon>Pseudomonadati</taxon>
        <taxon>Pseudomonadota</taxon>
        <taxon>Alphaproteobacteria</taxon>
        <taxon>Rhodospirillales</taxon>
        <taxon>Thalassospiraceae</taxon>
        <taxon>Thalassospira</taxon>
    </lineage>
</organism>
<accession>A0A1Y2LFU8</accession>
<dbReference type="AlphaFoldDB" id="A0A1Y2LFU8"/>
<proteinExistence type="predicted"/>
<dbReference type="Proteomes" id="UP000193396">
    <property type="component" value="Unassembled WGS sequence"/>
</dbReference>
<name>A0A1Y2LFU8_9PROT</name>
<dbReference type="EMBL" id="JFKB01000001">
    <property type="protein sequence ID" value="OSQ50051.1"/>
    <property type="molecule type" value="Genomic_DNA"/>
</dbReference>
<comment type="caution">
    <text evidence="2">The sequence shown here is derived from an EMBL/GenBank/DDBJ whole genome shotgun (WGS) entry which is preliminary data.</text>
</comment>
<evidence type="ECO:0000313" key="2">
    <source>
        <dbReference type="EMBL" id="OSQ50051.1"/>
    </source>
</evidence>